<dbReference type="OrthoDB" id="261960at2759"/>
<dbReference type="GO" id="GO:0097039">
    <property type="term" value="P:protein linear polyubiquitination"/>
    <property type="evidence" value="ECO:0007669"/>
    <property type="project" value="TreeGrafter"/>
</dbReference>
<dbReference type="GO" id="GO:0004842">
    <property type="term" value="F:ubiquitin-protein transferase activity"/>
    <property type="evidence" value="ECO:0007669"/>
    <property type="project" value="TreeGrafter"/>
</dbReference>
<dbReference type="InterPro" id="IPR044066">
    <property type="entry name" value="TRIAD_supradom"/>
</dbReference>
<organism evidence="13 14">
    <name type="scientific">Pararge aegeria aegeria</name>
    <dbReference type="NCBI Taxonomy" id="348720"/>
    <lineage>
        <taxon>Eukaryota</taxon>
        <taxon>Metazoa</taxon>
        <taxon>Ecdysozoa</taxon>
        <taxon>Arthropoda</taxon>
        <taxon>Hexapoda</taxon>
        <taxon>Insecta</taxon>
        <taxon>Pterygota</taxon>
        <taxon>Neoptera</taxon>
        <taxon>Endopterygota</taxon>
        <taxon>Lepidoptera</taxon>
        <taxon>Glossata</taxon>
        <taxon>Ditrysia</taxon>
        <taxon>Papilionoidea</taxon>
        <taxon>Nymphalidae</taxon>
        <taxon>Satyrinae</taxon>
        <taxon>Satyrini</taxon>
        <taxon>Parargina</taxon>
        <taxon>Pararge</taxon>
    </lineage>
</organism>
<feature type="compositionally biased region" description="Polar residues" evidence="9">
    <location>
        <begin position="354"/>
        <end position="363"/>
    </location>
</feature>
<dbReference type="PROSITE" id="PS00518">
    <property type="entry name" value="ZF_RING_1"/>
    <property type="match status" value="1"/>
</dbReference>
<evidence type="ECO:0000256" key="3">
    <source>
        <dbReference type="ARBA" id="ARBA00022723"/>
    </source>
</evidence>
<feature type="region of interest" description="Disordered" evidence="9">
    <location>
        <begin position="142"/>
        <end position="166"/>
    </location>
</feature>
<proteinExistence type="predicted"/>
<dbReference type="InterPro" id="IPR017907">
    <property type="entry name" value="Znf_RING_CS"/>
</dbReference>
<evidence type="ECO:0000256" key="6">
    <source>
        <dbReference type="ARBA" id="ARBA00022786"/>
    </source>
</evidence>
<dbReference type="Proteomes" id="UP000838756">
    <property type="component" value="Unassembled WGS sequence"/>
</dbReference>
<sequence>MALFKSLLIVTTVRVMNGDVQGEAPRPRPLSAGIWTLFSWLRRTDRSSSSESVSSVGSDRTVASFDFLAPLNYKNTNTPLVLPSCPLTDTYKQRLHERNLRRQHDRDITLRRKYGLFREEGLGYDAFSLPAARRIQKDTVLRQDRGRRATSESTRRSAYVPGKRRAPLPPTVVISATLPRTYKRKRPAPKPPAKVSEENKENVQISNIMQMNSTAEISKNARSKDITITTANKTEKHSKLEIKEIKLRTDKSFLKQIFESKKRNSAIDSSRIKYLPSISELDKQAAEIIEANKALRASEQSDSFMGNGSRSTEETWICTTCLRKYKPVVTCCIYCVIQESSNNNKNRKSVPNNASNTCTQTDENGLKSNRENGNDDKKKLREMLKEMKDSLPKRPKHNKKYPGDDRVAIVKPTETPTLRIGSTIDDKVKGSFINTNTLEDKRGLLDFKNKAKESFLTSQPSSSKDFPISDTSKVAYPPYFIASGNTSHNISTSQVQVQSIKESLEGKKLLKSNNPKINSAVNNKKPGEFLNANLKVTNAIPDLGNINKCDSSTPKNDKNIHEKKEDTSSGFNGVAKQTFKDSKEISTVNLIPLAINCTIFEKEAELPKKDEYINASKISDQRNSNQTTVLQFKKCDTAASGTKDNIERIQLGNVFSSKVANINDTEHAITSNNTRNTPLKISSLLNPLYSPKYKATNDKVADCNLGNVLITPATKMESNKKEKTSVNQPKIQQTNTVSTTINVQSPSTSNTKLLHEAIQKSDASTEKTPRVKILDHHDRRRNLINQLEQAISKGDEQLAADAAAKLAKLKLACSVLSFSSQIIAEAILNKTEILEDDIASEENNVHQNSASNIRVDSLEVQEKVIKDKEKQVNQKPTSTVRKEINISSEASTSTSSQIANDEIPIEVWIEDIEAARGPIPLYISRKARMGKLKRQVETSLGLAIPLQRWIVGRTLCIDDNTPLVALAGPDLKAPFYLCLVESETNKDNSPLKDTKVELNEINNTTSGEFYTELIKLEQQAFVPNAEQFECGVCIEKCAVGAGVVLRECIHTFCRECLVDVIRHCEEPVVACPAIQCPGALQEREIRAILTTEEYERWLARGLAAAESGTRNTFHCRTHDCKGWAFCEPGARRFPCPVCKYTNCVPCQAVHEGETCEQYQVKLRNAVSDAESNQNDEGTQALLKSLISRGEALECPECSAIITKKWGCDWIKCSACKTEICWVTRGRRWGPGGKGDTSGGCRCGVDGKRCHPSCGYCH</sequence>
<evidence type="ECO:0000256" key="9">
    <source>
        <dbReference type="SAM" id="MobiDB-lite"/>
    </source>
</evidence>
<feature type="region of interest" description="Disordered" evidence="9">
    <location>
        <begin position="343"/>
        <end position="378"/>
    </location>
</feature>
<dbReference type="CDD" id="cd20358">
    <property type="entry name" value="Rcat_RBR_HOIL1"/>
    <property type="match status" value="1"/>
</dbReference>
<evidence type="ECO:0000256" key="10">
    <source>
        <dbReference type="SAM" id="SignalP"/>
    </source>
</evidence>
<protein>
    <submittedName>
        <fullName evidence="13">Jg7179 protein</fullName>
    </submittedName>
</protein>
<keyword evidence="3" id="KW-0479">Metal-binding</keyword>
<dbReference type="InterPro" id="IPR013083">
    <property type="entry name" value="Znf_RING/FYVE/PHD"/>
</dbReference>
<dbReference type="Gene3D" id="3.10.20.90">
    <property type="entry name" value="Phosphatidylinositol 3-kinase Catalytic Subunit, Chain A, domain 1"/>
    <property type="match status" value="1"/>
</dbReference>
<evidence type="ECO:0000256" key="1">
    <source>
        <dbReference type="ARBA" id="ARBA00004906"/>
    </source>
</evidence>
<reference evidence="13" key="1">
    <citation type="submission" date="2022-03" db="EMBL/GenBank/DDBJ databases">
        <authorList>
            <person name="Lindestad O."/>
        </authorList>
    </citation>
    <scope>NUCLEOTIDE SEQUENCE</scope>
</reference>
<keyword evidence="7" id="KW-0862">Zinc</keyword>
<dbReference type="AlphaFoldDB" id="A0A8S4R8W8"/>
<dbReference type="InterPro" id="IPR001841">
    <property type="entry name" value="Znf_RING"/>
</dbReference>
<dbReference type="GO" id="GO:0008270">
    <property type="term" value="F:zinc ion binding"/>
    <property type="evidence" value="ECO:0007669"/>
    <property type="project" value="UniProtKB-KW"/>
</dbReference>
<dbReference type="GO" id="GO:0071797">
    <property type="term" value="C:LUBAC complex"/>
    <property type="evidence" value="ECO:0007669"/>
    <property type="project" value="TreeGrafter"/>
</dbReference>
<gene>
    <name evidence="13" type="primary">jg7179</name>
    <name evidence="13" type="ORF">PAEG_LOCUS10218</name>
</gene>
<dbReference type="InterPro" id="IPR047557">
    <property type="entry name" value="Rcat_RBR_HOIL1"/>
</dbReference>
<dbReference type="GO" id="GO:0043161">
    <property type="term" value="P:proteasome-mediated ubiquitin-dependent protein catabolic process"/>
    <property type="evidence" value="ECO:0007669"/>
    <property type="project" value="TreeGrafter"/>
</dbReference>
<evidence type="ECO:0000259" key="11">
    <source>
        <dbReference type="PROSITE" id="PS50089"/>
    </source>
</evidence>
<dbReference type="CDD" id="cd16633">
    <property type="entry name" value="mRING-HC-C3HC3D_RBR_HOIL1"/>
    <property type="match status" value="1"/>
</dbReference>
<dbReference type="PANTHER" id="PTHR22770:SF13">
    <property type="entry name" value="RING-TYPE DOMAIN-CONTAINING PROTEIN"/>
    <property type="match status" value="1"/>
</dbReference>
<feature type="compositionally biased region" description="Basic and acidic residues" evidence="9">
    <location>
        <begin position="364"/>
        <end position="378"/>
    </location>
</feature>
<name>A0A8S4R8W8_9NEOP</name>
<evidence type="ECO:0000256" key="8">
    <source>
        <dbReference type="PROSITE-ProRule" id="PRU00175"/>
    </source>
</evidence>
<dbReference type="EMBL" id="CAKXAJ010024854">
    <property type="protein sequence ID" value="CAH2231766.1"/>
    <property type="molecule type" value="Genomic_DNA"/>
</dbReference>
<evidence type="ECO:0000256" key="4">
    <source>
        <dbReference type="ARBA" id="ARBA00022737"/>
    </source>
</evidence>
<keyword evidence="2" id="KW-0808">Transferase</keyword>
<dbReference type="Gene3D" id="1.20.120.1750">
    <property type="match status" value="1"/>
</dbReference>
<feature type="region of interest" description="Disordered" evidence="9">
    <location>
        <begin position="548"/>
        <end position="569"/>
    </location>
</feature>
<feature type="signal peptide" evidence="10">
    <location>
        <begin position="1"/>
        <end position="22"/>
    </location>
</feature>
<comment type="caution">
    <text evidence="13">The sequence shown here is derived from an EMBL/GenBank/DDBJ whole genome shotgun (WGS) entry which is preliminary data.</text>
</comment>
<feature type="compositionally biased region" description="Low complexity" evidence="9">
    <location>
        <begin position="343"/>
        <end position="353"/>
    </location>
</feature>
<keyword evidence="6" id="KW-0833">Ubl conjugation pathway</keyword>
<evidence type="ECO:0000256" key="5">
    <source>
        <dbReference type="ARBA" id="ARBA00022771"/>
    </source>
</evidence>
<evidence type="ECO:0000259" key="12">
    <source>
        <dbReference type="PROSITE" id="PS51873"/>
    </source>
</evidence>
<dbReference type="PROSITE" id="PS50089">
    <property type="entry name" value="ZF_RING_2"/>
    <property type="match status" value="1"/>
</dbReference>
<accession>A0A8S4R8W8</accession>
<evidence type="ECO:0000313" key="13">
    <source>
        <dbReference type="EMBL" id="CAH2231766.1"/>
    </source>
</evidence>
<dbReference type="PANTHER" id="PTHR22770">
    <property type="entry name" value="UBIQUITIN CONJUGATING ENZYME 7 INTERACTING PROTEIN-RELATED"/>
    <property type="match status" value="1"/>
</dbReference>
<feature type="compositionally biased region" description="Basic and acidic residues" evidence="9">
    <location>
        <begin position="142"/>
        <end position="155"/>
    </location>
</feature>
<dbReference type="InterPro" id="IPR047559">
    <property type="entry name" value="HOIL1_RBR_mRING-HC-C3HC3D"/>
</dbReference>
<comment type="pathway">
    <text evidence="1">Protein modification; protein ubiquitination.</text>
</comment>
<dbReference type="GO" id="GO:0043130">
    <property type="term" value="F:ubiquitin binding"/>
    <property type="evidence" value="ECO:0007669"/>
    <property type="project" value="TreeGrafter"/>
</dbReference>
<dbReference type="SUPFAM" id="SSF57850">
    <property type="entry name" value="RING/U-box"/>
    <property type="match status" value="3"/>
</dbReference>
<dbReference type="FunFam" id="3.30.40.10:FF:000137">
    <property type="entry name" value="RanBP-type and C3HC4-type zinc finger-containing protein 1"/>
    <property type="match status" value="1"/>
</dbReference>
<feature type="domain" description="RING-type" evidence="12">
    <location>
        <begin position="1026"/>
        <end position="1253"/>
    </location>
</feature>
<keyword evidence="4" id="KW-0677">Repeat</keyword>
<evidence type="ECO:0000256" key="7">
    <source>
        <dbReference type="ARBA" id="ARBA00022833"/>
    </source>
</evidence>
<keyword evidence="10" id="KW-0732">Signal</keyword>
<evidence type="ECO:0000313" key="14">
    <source>
        <dbReference type="Proteomes" id="UP000838756"/>
    </source>
</evidence>
<keyword evidence="14" id="KW-1185">Reference proteome</keyword>
<feature type="chain" id="PRO_5035860759" evidence="10">
    <location>
        <begin position="23"/>
        <end position="1257"/>
    </location>
</feature>
<dbReference type="InterPro" id="IPR051628">
    <property type="entry name" value="LUBAC_E3_Ligases"/>
</dbReference>
<keyword evidence="5 8" id="KW-0863">Zinc-finger</keyword>
<dbReference type="Gene3D" id="3.30.40.10">
    <property type="entry name" value="Zinc/RING finger domain, C3HC4 (zinc finger)"/>
    <property type="match status" value="1"/>
</dbReference>
<dbReference type="PROSITE" id="PS51873">
    <property type="entry name" value="TRIAD"/>
    <property type="match status" value="1"/>
</dbReference>
<feature type="domain" description="RING-type" evidence="11">
    <location>
        <begin position="1030"/>
        <end position="1075"/>
    </location>
</feature>
<feature type="compositionally biased region" description="Basic and acidic residues" evidence="9">
    <location>
        <begin position="555"/>
        <end position="567"/>
    </location>
</feature>
<evidence type="ECO:0000256" key="2">
    <source>
        <dbReference type="ARBA" id="ARBA00022679"/>
    </source>
</evidence>